<organism evidence="1 2">
    <name type="scientific">Nocardioides seonyuensis</name>
    <dbReference type="NCBI Taxonomy" id="2518371"/>
    <lineage>
        <taxon>Bacteria</taxon>
        <taxon>Bacillati</taxon>
        <taxon>Actinomycetota</taxon>
        <taxon>Actinomycetes</taxon>
        <taxon>Propionibacteriales</taxon>
        <taxon>Nocardioidaceae</taxon>
        <taxon>Nocardioides</taxon>
    </lineage>
</organism>
<evidence type="ECO:0000313" key="2">
    <source>
        <dbReference type="Proteomes" id="UP000294853"/>
    </source>
</evidence>
<dbReference type="AlphaFoldDB" id="A0A4V1BMA1"/>
<dbReference type="EMBL" id="CP038436">
    <property type="protein sequence ID" value="QBX55652.1"/>
    <property type="molecule type" value="Genomic_DNA"/>
</dbReference>
<reference evidence="1 2" key="1">
    <citation type="submission" date="2019-03" db="EMBL/GenBank/DDBJ databases">
        <title>Three New Species of Nocardioides, Nocardioides euryhalodurans sp. nov., Nocardioides seonyuensis sp. nov. and Nocardioides eburneoflavus sp. nov. Iolated from Soil.</title>
        <authorList>
            <person name="Roh S.G."/>
            <person name="Lee C."/>
            <person name="Kim M.-K."/>
            <person name="Kim S.B."/>
        </authorList>
    </citation>
    <scope>NUCLEOTIDE SEQUENCE [LARGE SCALE GENOMIC DNA]</scope>
    <source>
        <strain evidence="1 2">MMS17-SY207-3</strain>
    </source>
</reference>
<keyword evidence="2" id="KW-1185">Reference proteome</keyword>
<dbReference type="RefSeq" id="WP_135267643.1">
    <property type="nucleotide sequence ID" value="NZ_CP038436.1"/>
</dbReference>
<dbReference type="KEGG" id="nsn:EXE58_09440"/>
<sequence length="365" mass="37973">MIETKIEGEVAAVRSAATWLRGTLAPNLDTAGDKQGAARVKAAGGWDGSAATAYQDFTKTVLSATDKHTARVKRAATACDDYAARLEEAKTTMRGIRTRAVAGGLTVDGTVIQAPPDVPAGLVEAGSPEEAARETAIAKVTLYNTLAQDATTGHENFALWVETNMPADVADAEDKDGLGALASIAVGWAKNAGAGMAGVALTKLAKDMREEGLKYRLKARRSGNPAYRPPKNPEDLLHRSRLLGKWGGRFLGPIGIGVDVFFGIQEARETGDWGRAATTTGTSIVVGGLATAGIIALGGPVILAVGGGALIAYGASELAGYVWDHKDEIAGWVGDRWDDASSAVSEGWDNATDAISDGWDAVTPW</sequence>
<protein>
    <submittedName>
        <fullName evidence="1">Uncharacterized protein</fullName>
    </submittedName>
</protein>
<evidence type="ECO:0000313" key="1">
    <source>
        <dbReference type="EMBL" id="QBX55652.1"/>
    </source>
</evidence>
<name>A0A4V1BMA1_9ACTN</name>
<proteinExistence type="predicted"/>
<accession>A0A4V1BMA1</accession>
<dbReference type="Proteomes" id="UP000294853">
    <property type="component" value="Chromosome"/>
</dbReference>
<dbReference type="OrthoDB" id="3770379at2"/>
<gene>
    <name evidence="1" type="ORF">EXE58_09440</name>
</gene>